<dbReference type="Gene3D" id="3.40.190.290">
    <property type="match status" value="1"/>
</dbReference>
<dbReference type="Proteomes" id="UP000000547">
    <property type="component" value="Chromosome"/>
</dbReference>
<evidence type="ECO:0000313" key="6">
    <source>
        <dbReference type="EMBL" id="AAZ25131.1"/>
    </source>
</evidence>
<gene>
    <name evidence="6" type="ordered locus">CPS_0801</name>
</gene>
<accession>Q488G5</accession>
<evidence type="ECO:0000256" key="4">
    <source>
        <dbReference type="ARBA" id="ARBA00023163"/>
    </source>
</evidence>
<evidence type="ECO:0000256" key="2">
    <source>
        <dbReference type="ARBA" id="ARBA00023015"/>
    </source>
</evidence>
<dbReference type="PANTHER" id="PTHR30537">
    <property type="entry name" value="HTH-TYPE TRANSCRIPTIONAL REGULATOR"/>
    <property type="match status" value="1"/>
</dbReference>
<dbReference type="GO" id="GO:0003700">
    <property type="term" value="F:DNA-binding transcription factor activity"/>
    <property type="evidence" value="ECO:0007669"/>
    <property type="project" value="InterPro"/>
</dbReference>
<dbReference type="EMBL" id="CP000083">
    <property type="protein sequence ID" value="AAZ25131.1"/>
    <property type="molecule type" value="Genomic_DNA"/>
</dbReference>
<keyword evidence="3" id="KW-0238">DNA-binding</keyword>
<keyword evidence="2" id="KW-0805">Transcription regulation</keyword>
<dbReference type="HOGENOM" id="CLU_039613_16_2_6"/>
<comment type="similarity">
    <text evidence="1">Belongs to the LysR transcriptional regulatory family.</text>
</comment>
<dbReference type="InterPro" id="IPR000847">
    <property type="entry name" value="LysR_HTH_N"/>
</dbReference>
<dbReference type="FunFam" id="1.10.10.10:FF:000001">
    <property type="entry name" value="LysR family transcriptional regulator"/>
    <property type="match status" value="1"/>
</dbReference>
<dbReference type="GO" id="GO:0006351">
    <property type="term" value="P:DNA-templated transcription"/>
    <property type="evidence" value="ECO:0007669"/>
    <property type="project" value="TreeGrafter"/>
</dbReference>
<dbReference type="Pfam" id="PF00126">
    <property type="entry name" value="HTH_1"/>
    <property type="match status" value="1"/>
</dbReference>
<evidence type="ECO:0000256" key="3">
    <source>
        <dbReference type="ARBA" id="ARBA00023125"/>
    </source>
</evidence>
<dbReference type="InterPro" id="IPR005119">
    <property type="entry name" value="LysR_subst-bd"/>
</dbReference>
<dbReference type="GO" id="GO:0043565">
    <property type="term" value="F:sequence-specific DNA binding"/>
    <property type="evidence" value="ECO:0007669"/>
    <property type="project" value="TreeGrafter"/>
</dbReference>
<dbReference type="STRING" id="167879.CPS_0801"/>
<dbReference type="Gene3D" id="1.10.10.10">
    <property type="entry name" value="Winged helix-like DNA-binding domain superfamily/Winged helix DNA-binding domain"/>
    <property type="match status" value="1"/>
</dbReference>
<protein>
    <submittedName>
        <fullName evidence="6">Transcriptional regulator, LysR family</fullName>
    </submittedName>
</protein>
<dbReference type="InterPro" id="IPR036390">
    <property type="entry name" value="WH_DNA-bd_sf"/>
</dbReference>
<dbReference type="KEGG" id="cps:CPS_0801"/>
<dbReference type="PROSITE" id="PS50931">
    <property type="entry name" value="HTH_LYSR"/>
    <property type="match status" value="1"/>
</dbReference>
<dbReference type="Pfam" id="PF03466">
    <property type="entry name" value="LysR_substrate"/>
    <property type="match status" value="1"/>
</dbReference>
<organism evidence="6 7">
    <name type="scientific">Colwellia psychrerythraea (strain 34H / ATCC BAA-681)</name>
    <name type="common">Vibrio psychroerythus</name>
    <dbReference type="NCBI Taxonomy" id="167879"/>
    <lineage>
        <taxon>Bacteria</taxon>
        <taxon>Pseudomonadati</taxon>
        <taxon>Pseudomonadota</taxon>
        <taxon>Gammaproteobacteria</taxon>
        <taxon>Alteromonadales</taxon>
        <taxon>Colwelliaceae</taxon>
        <taxon>Colwellia</taxon>
    </lineage>
</organism>
<proteinExistence type="inferred from homology"/>
<dbReference type="DNASU" id="3518630"/>
<dbReference type="SUPFAM" id="SSF46785">
    <property type="entry name" value="Winged helix' DNA-binding domain"/>
    <property type="match status" value="1"/>
</dbReference>
<dbReference type="InterPro" id="IPR036388">
    <property type="entry name" value="WH-like_DNA-bd_sf"/>
</dbReference>
<feature type="domain" description="HTH lysR-type" evidence="5">
    <location>
        <begin position="1"/>
        <end position="59"/>
    </location>
</feature>
<sequence>MDKLIAMQVFMQIIESGSLTKAANELNTSLPTVVRTLAALEEHLQIRLINRTTRKIAITEEGKRYLQRCRKIQYEIEQSELEISANQKAPSGKLKISASVMYGSAYIAPLITKFLQEHKQVTIELELSDQNINLIEEGVDVAIRIGPLNDSNMIARKVGSVRKIICATPALLNSLAPIIKPKNISDVPCILFTGLSNGSNWNFYENDKVISIPVKGPLICNNITSALSVVKESLGLGQFLSYQIEQELKNGELCTVLEAFESPPLDVNVVYSHAKLMSTRIRYFVDWVTHELRHKMNN</sequence>
<keyword evidence="4" id="KW-0804">Transcription</keyword>
<dbReference type="InterPro" id="IPR058163">
    <property type="entry name" value="LysR-type_TF_proteobact-type"/>
</dbReference>
<dbReference type="SUPFAM" id="SSF53850">
    <property type="entry name" value="Periplasmic binding protein-like II"/>
    <property type="match status" value="1"/>
</dbReference>
<dbReference type="CDD" id="cd08471">
    <property type="entry name" value="PBP2_CrgA_like_2"/>
    <property type="match status" value="1"/>
</dbReference>
<name>Q488G5_COLP3</name>
<dbReference type="AlphaFoldDB" id="Q488G5"/>
<evidence type="ECO:0000256" key="1">
    <source>
        <dbReference type="ARBA" id="ARBA00009437"/>
    </source>
</evidence>
<evidence type="ECO:0000313" key="7">
    <source>
        <dbReference type="Proteomes" id="UP000000547"/>
    </source>
</evidence>
<reference evidence="6" key="1">
    <citation type="journal article" date="2005" name="Proc. Natl. Acad. Sci. U.S.A.">
        <title>The psychrophilic lifestyle as revealed by the genome sequence of Colwellia psychrerythraea 34H through genomic and proteomic analyses.</title>
        <authorList>
            <person name="Methe B.A."/>
            <person name="Nelson K.E."/>
            <person name="Deming J.W."/>
            <person name="Momen B."/>
            <person name="Melamud E."/>
            <person name="Zhang X."/>
            <person name="Moult J."/>
            <person name="Madupu R."/>
            <person name="Nelson W.C."/>
            <person name="Dodson R.J."/>
            <person name="Brinkac L.M."/>
            <person name="Daugherty S.C."/>
            <person name="Durkin A.S."/>
            <person name="DeBoy R.T."/>
            <person name="Kolonay J.F."/>
            <person name="Sullivan S.A."/>
            <person name="Zhou L."/>
            <person name="Davidsen T.M."/>
            <person name="Wu M."/>
            <person name="Huston A.L."/>
            <person name="Lewis M."/>
            <person name="Weaver B."/>
            <person name="Weidman J.F."/>
            <person name="Khouri H."/>
            <person name="Utterback T.R."/>
            <person name="Feldblyum T.V."/>
            <person name="Fraser C.M."/>
        </authorList>
    </citation>
    <scope>NUCLEOTIDE SEQUENCE [LARGE SCALE GENOMIC DNA]</scope>
    <source>
        <strain evidence="6">34H</strain>
    </source>
</reference>
<evidence type="ECO:0000259" key="5">
    <source>
        <dbReference type="PROSITE" id="PS50931"/>
    </source>
</evidence>
<dbReference type="PANTHER" id="PTHR30537:SF5">
    <property type="entry name" value="HTH-TYPE TRANSCRIPTIONAL ACTIVATOR TTDR-RELATED"/>
    <property type="match status" value="1"/>
</dbReference>